<keyword evidence="2" id="KW-0238">DNA-binding</keyword>
<reference evidence="5 6" key="1">
    <citation type="journal article" date="2011" name="Int. J. Syst. Evol. Microbiol.">
        <title>Description of Undibacterium oligocarboniphilum sp. nov., isolated from purified water, and Undibacterium pigrum strain CCUG 49012 as the type strain of Undibacterium parvum sp. nov., and emended descriptions of the genus Undibacterium and the species Undibacterium pigrum.</title>
        <authorList>
            <person name="Eder W."/>
            <person name="Wanner G."/>
            <person name="Ludwig W."/>
            <person name="Busse H.J."/>
            <person name="Ziemke-Kageler F."/>
            <person name="Lang E."/>
        </authorList>
    </citation>
    <scope>NUCLEOTIDE SEQUENCE [LARGE SCALE GENOMIC DNA]</scope>
    <source>
        <strain evidence="5 6">DSM 23061</strain>
    </source>
</reference>
<dbReference type="GO" id="GO:0000976">
    <property type="term" value="F:transcription cis-regulatory region binding"/>
    <property type="evidence" value="ECO:0007669"/>
    <property type="project" value="TreeGrafter"/>
</dbReference>
<dbReference type="Proteomes" id="UP000275663">
    <property type="component" value="Chromosome"/>
</dbReference>
<evidence type="ECO:0000313" key="6">
    <source>
        <dbReference type="Proteomes" id="UP000275663"/>
    </source>
</evidence>
<dbReference type="EMBL" id="CP034464">
    <property type="protein sequence ID" value="AZP12330.1"/>
    <property type="molecule type" value="Genomic_DNA"/>
</dbReference>
<dbReference type="AlphaFoldDB" id="A0A3Q9BRY4"/>
<dbReference type="OrthoDB" id="6506763at2"/>
<proteinExistence type="predicted"/>
<evidence type="ECO:0000313" key="5">
    <source>
        <dbReference type="EMBL" id="AZP12330.1"/>
    </source>
</evidence>
<dbReference type="GO" id="GO:0003700">
    <property type="term" value="F:DNA-binding transcription factor activity"/>
    <property type="evidence" value="ECO:0007669"/>
    <property type="project" value="InterPro"/>
</dbReference>
<evidence type="ECO:0000256" key="2">
    <source>
        <dbReference type="ARBA" id="ARBA00023125"/>
    </source>
</evidence>
<keyword evidence="1" id="KW-0805">Transcription regulation</keyword>
<feature type="domain" description="HTH araC/xylS-type" evidence="4">
    <location>
        <begin position="233"/>
        <end position="334"/>
    </location>
</feature>
<dbReference type="InterPro" id="IPR009057">
    <property type="entry name" value="Homeodomain-like_sf"/>
</dbReference>
<dbReference type="PANTHER" id="PTHR47894:SF1">
    <property type="entry name" value="HTH-TYPE TRANSCRIPTIONAL REGULATOR VQSM"/>
    <property type="match status" value="1"/>
</dbReference>
<dbReference type="Pfam" id="PF12833">
    <property type="entry name" value="HTH_18"/>
    <property type="match status" value="1"/>
</dbReference>
<keyword evidence="6" id="KW-1185">Reference proteome</keyword>
<dbReference type="RefSeq" id="WP_126127712.1">
    <property type="nucleotide sequence ID" value="NZ_CP034464.1"/>
</dbReference>
<name>A0A3Q9BRY4_9BURK</name>
<dbReference type="InterPro" id="IPR018060">
    <property type="entry name" value="HTH_AraC"/>
</dbReference>
<accession>A0A3Q9BRY4</accession>
<protein>
    <submittedName>
        <fullName evidence="5">AraC family transcriptional regulator</fullName>
    </submittedName>
</protein>
<dbReference type="PROSITE" id="PS01124">
    <property type="entry name" value="HTH_ARAC_FAMILY_2"/>
    <property type="match status" value="1"/>
</dbReference>
<organism evidence="5 6">
    <name type="scientific">Undibacterium parvum</name>
    <dbReference type="NCBI Taxonomy" id="401471"/>
    <lineage>
        <taxon>Bacteria</taxon>
        <taxon>Pseudomonadati</taxon>
        <taxon>Pseudomonadota</taxon>
        <taxon>Betaproteobacteria</taxon>
        <taxon>Burkholderiales</taxon>
        <taxon>Oxalobacteraceae</taxon>
        <taxon>Undibacterium</taxon>
    </lineage>
</organism>
<gene>
    <name evidence="5" type="ORF">EJN92_10160</name>
</gene>
<sequence>MSTPEFSLSVFYLRQIAEQIRSIGGDVEHWLAHSQLDEAQLADSSLQIPYAELRLLIGAALSSTKEPALGLLVGERLVANTHGILGYAAINSASLRQAVQLLAHYLRVRTSLVLLSYEIHGDQFRLVFSEPVPLGEIRRPVLEAVILTIKNLLDHIAMGSCNVSEVAFPFDAPDYAALAQDLFKCELRYGQAWAGIALPLNSIDLPLKMADPASFQDAVQICQRELDKLLKSESLSTQLRRIMLEKQGGFPSLNVMARLLHLTPRTLHRRLLQEQTSYKEIIEDVRHTLALEYLKSGQLSIQEIAYMLGYSDIANFRRAFKRWEQLAPSLYRLRMVPSRIK</sequence>
<dbReference type="SMART" id="SM00342">
    <property type="entry name" value="HTH_ARAC"/>
    <property type="match status" value="1"/>
</dbReference>
<dbReference type="InterPro" id="IPR032687">
    <property type="entry name" value="AraC-type_N"/>
</dbReference>
<keyword evidence="3" id="KW-0804">Transcription</keyword>
<evidence type="ECO:0000259" key="4">
    <source>
        <dbReference type="PROSITE" id="PS01124"/>
    </source>
</evidence>
<dbReference type="Gene3D" id="1.10.10.60">
    <property type="entry name" value="Homeodomain-like"/>
    <property type="match status" value="1"/>
</dbReference>
<evidence type="ECO:0000256" key="1">
    <source>
        <dbReference type="ARBA" id="ARBA00023015"/>
    </source>
</evidence>
<dbReference type="PANTHER" id="PTHR47894">
    <property type="entry name" value="HTH-TYPE TRANSCRIPTIONAL REGULATOR GADX"/>
    <property type="match status" value="1"/>
</dbReference>
<dbReference type="Pfam" id="PF12625">
    <property type="entry name" value="Arabinose_bd"/>
    <property type="match status" value="1"/>
</dbReference>
<dbReference type="KEGG" id="upv:EJN92_10160"/>
<dbReference type="GO" id="GO:0005829">
    <property type="term" value="C:cytosol"/>
    <property type="evidence" value="ECO:0007669"/>
    <property type="project" value="TreeGrafter"/>
</dbReference>
<dbReference type="SUPFAM" id="SSF46689">
    <property type="entry name" value="Homeodomain-like"/>
    <property type="match status" value="1"/>
</dbReference>
<evidence type="ECO:0000256" key="3">
    <source>
        <dbReference type="ARBA" id="ARBA00023163"/>
    </source>
</evidence>